<keyword evidence="2" id="KW-1185">Reference proteome</keyword>
<reference evidence="1 2" key="1">
    <citation type="submission" date="2013-08" db="EMBL/GenBank/DDBJ databases">
        <title>Intrasporangium oryzae NRRL B-24470.</title>
        <authorList>
            <person name="Liu H."/>
            <person name="Wang G."/>
        </authorList>
    </citation>
    <scope>NUCLEOTIDE SEQUENCE [LARGE SCALE GENOMIC DNA]</scope>
    <source>
        <strain evidence="1 2">NRRL B-24470</strain>
    </source>
</reference>
<accession>W9GBH9</accession>
<dbReference type="OrthoDB" id="5181921at2"/>
<dbReference type="Proteomes" id="UP000019489">
    <property type="component" value="Unassembled WGS sequence"/>
</dbReference>
<comment type="caution">
    <text evidence="1">The sequence shown here is derived from an EMBL/GenBank/DDBJ whole genome shotgun (WGS) entry which is preliminary data.</text>
</comment>
<protein>
    <recommendedName>
        <fullName evidence="3">DUF4149 domain-containing protein</fullName>
    </recommendedName>
</protein>
<name>W9GBH9_9MICO</name>
<gene>
    <name evidence="1" type="ORF">N865_00420</name>
</gene>
<proteinExistence type="predicted"/>
<evidence type="ECO:0000313" key="1">
    <source>
        <dbReference type="EMBL" id="EWT02183.1"/>
    </source>
</evidence>
<dbReference type="AlphaFoldDB" id="W9GBH9"/>
<dbReference type="EMBL" id="AWSA01000013">
    <property type="protein sequence ID" value="EWT02183.1"/>
    <property type="molecule type" value="Genomic_DNA"/>
</dbReference>
<evidence type="ECO:0000313" key="2">
    <source>
        <dbReference type="Proteomes" id="UP000019489"/>
    </source>
</evidence>
<sequence>MTAYSTTVRTMHLLTNAAWFGGSLMGAVALNPAARKGDDAQQQAEIADEGWHRWGPVQGAAIGLHLLSGIAIVADNRRRVAAHPPTTAAVVLKTALTGVAIAASAAAYRLGAELGDAQRADRDATTGRTARLLARRMETLQWATPAATAGLLALDAYLGEQQRGVAGLLDRPSGPLSPSSRS</sequence>
<dbReference type="PATRIC" id="fig|1386089.3.peg.1590"/>
<organism evidence="1 2">
    <name type="scientific">Intrasporangium oryzae NRRL B-24470</name>
    <dbReference type="NCBI Taxonomy" id="1386089"/>
    <lineage>
        <taxon>Bacteria</taxon>
        <taxon>Bacillati</taxon>
        <taxon>Actinomycetota</taxon>
        <taxon>Actinomycetes</taxon>
        <taxon>Micrococcales</taxon>
        <taxon>Intrasporangiaceae</taxon>
        <taxon>Intrasporangium</taxon>
    </lineage>
</organism>
<dbReference type="eggNOG" id="ENOG5032H51">
    <property type="taxonomic scope" value="Bacteria"/>
</dbReference>
<dbReference type="STRING" id="1386089.N865_00420"/>
<evidence type="ECO:0008006" key="3">
    <source>
        <dbReference type="Google" id="ProtNLM"/>
    </source>
</evidence>